<proteinExistence type="predicted"/>
<evidence type="ECO:0000313" key="1">
    <source>
        <dbReference type="EMBL" id="CAH0450340.1"/>
    </source>
</evidence>
<dbReference type="AlphaFoldDB" id="A0A0H3PJY7"/>
<evidence type="ECO:0000313" key="4">
    <source>
        <dbReference type="Proteomes" id="UP000837958"/>
    </source>
</evidence>
<organism evidence="2 3">
    <name type="scientific">Haemophilus influenzae (strain NTHi 3655)</name>
    <dbReference type="NCBI Taxonomy" id="375177"/>
    <lineage>
        <taxon>Bacteria</taxon>
        <taxon>Pseudomonadati</taxon>
        <taxon>Pseudomonadota</taxon>
        <taxon>Gammaproteobacteria</taxon>
        <taxon>Pasteurellales</taxon>
        <taxon>Pasteurellaceae</taxon>
        <taxon>Haemophilus</taxon>
    </lineage>
</organism>
<dbReference type="EMBL" id="OV040719">
    <property type="protein sequence ID" value="CAH0450340.1"/>
    <property type="molecule type" value="Genomic_DNA"/>
</dbReference>
<gene>
    <name evidence="2" type="ORF">CGSHi3655_00185</name>
    <name evidence="1" type="ORF">KRLU3655_LOCUS416</name>
</gene>
<reference evidence="1" key="3">
    <citation type="submission" date="2024-01" db="EMBL/GenBank/DDBJ databases">
        <authorList>
            <person name="Riesbeck K."/>
        </authorList>
    </citation>
    <scope>NUCLEOTIDE SEQUENCE</scope>
    <source>
        <strain evidence="1">3655</strain>
    </source>
</reference>
<dbReference type="RefSeq" id="WP_005658809.1">
    <property type="nucleotide sequence ID" value="NZ_AAZF01000016.1"/>
</dbReference>
<dbReference type="Proteomes" id="UP000837958">
    <property type="component" value="Chromosome"/>
</dbReference>
<evidence type="ECO:0000313" key="3">
    <source>
        <dbReference type="Proteomes" id="UP000003185"/>
    </source>
</evidence>
<sequence length="71" mass="8102">MRIEFMELIEGNETLACGLFTLGHLLEIAENSEESSAVVGVYELVNLLARATQKQTQDMTFVFEYTEKENR</sequence>
<accession>A0A0H3PJY7</accession>
<reference evidence="2 3" key="1">
    <citation type="journal article" date="2007" name="Genome Biol.">
        <title>Characterization and modeling of the Haemophilus influenzae core and supragenomes based on the complete genomic sequences of Rd and 12 clinical nontypeable strains.</title>
        <authorList>
            <person name="Hogg J.S."/>
            <person name="Hu F.Z."/>
            <person name="Janto B."/>
            <person name="Boissy R."/>
            <person name="Hayes J."/>
            <person name="Keefe R."/>
            <person name="Post J.C."/>
            <person name="Ehrlich G.D."/>
        </authorList>
    </citation>
    <scope>NUCLEOTIDE SEQUENCE [LARGE SCALE GENOMIC DNA]</scope>
    <source>
        <strain evidence="2">3655</strain>
        <strain evidence="3">NTHi 3655</strain>
    </source>
</reference>
<evidence type="ECO:0000313" key="2">
    <source>
        <dbReference type="EMBL" id="EDJ92077.1"/>
    </source>
</evidence>
<name>A0A0H3PJY7_HAEI3</name>
<reference evidence="4" key="2">
    <citation type="submission" date="2021-11" db="EMBL/GenBank/DDBJ databases">
        <authorList>
            <person name="Riesbeck K."/>
        </authorList>
    </citation>
    <scope>NUCLEOTIDE SEQUENCE [LARGE SCALE GENOMIC DNA]</scope>
</reference>
<dbReference type="Proteomes" id="UP000003185">
    <property type="component" value="Unassembled WGS sequence"/>
</dbReference>
<dbReference type="EMBL" id="AAZF01000016">
    <property type="protein sequence ID" value="EDJ92077.1"/>
    <property type="molecule type" value="Genomic_DNA"/>
</dbReference>
<protein>
    <submittedName>
        <fullName evidence="2">Uncharacterized protein</fullName>
    </submittedName>
</protein>